<keyword evidence="9 21" id="KW-0106">Calcium</keyword>
<dbReference type="SFLD" id="SFLDF00027">
    <property type="entry name" value="p-type_atpase"/>
    <property type="match status" value="1"/>
</dbReference>
<dbReference type="SFLD" id="SFLDS00003">
    <property type="entry name" value="Haloacid_Dehalogenase"/>
    <property type="match status" value="1"/>
</dbReference>
<dbReference type="InterPro" id="IPR036412">
    <property type="entry name" value="HAD-like_sf"/>
</dbReference>
<dbReference type="EMBL" id="JAATWM020000032">
    <property type="protein sequence ID" value="KAF9873362.1"/>
    <property type="molecule type" value="Genomic_DNA"/>
</dbReference>
<dbReference type="PANTHER" id="PTHR24093:SF369">
    <property type="entry name" value="CALCIUM-TRANSPORTING ATPASE"/>
    <property type="match status" value="1"/>
</dbReference>
<dbReference type="Pfam" id="PF00689">
    <property type="entry name" value="Cation_ATPase_C"/>
    <property type="match status" value="1"/>
</dbReference>
<accession>A0A9P6LI93</accession>
<evidence type="ECO:0000256" key="19">
    <source>
        <dbReference type="ARBA" id="ARBA00048694"/>
    </source>
</evidence>
<dbReference type="Gene3D" id="3.40.50.1000">
    <property type="entry name" value="HAD superfamily/HAD-like"/>
    <property type="match status" value="1"/>
</dbReference>
<evidence type="ECO:0000313" key="25">
    <source>
        <dbReference type="Proteomes" id="UP000781932"/>
    </source>
</evidence>
<dbReference type="InterPro" id="IPR006068">
    <property type="entry name" value="ATPase_P-typ_cation-transptr_C"/>
</dbReference>
<evidence type="ECO:0000256" key="6">
    <source>
        <dbReference type="ARBA" id="ARBA00022723"/>
    </source>
</evidence>
<evidence type="ECO:0000256" key="13">
    <source>
        <dbReference type="ARBA" id="ARBA00022989"/>
    </source>
</evidence>
<feature type="transmembrane region" description="Helical" evidence="21">
    <location>
        <begin position="869"/>
        <end position="887"/>
    </location>
</feature>
<comment type="similarity">
    <text evidence="21">Belongs to the cation transport ATPase (P-type) (TC 3.A.3) family.</text>
</comment>
<feature type="transmembrane region" description="Helical" evidence="21">
    <location>
        <begin position="936"/>
        <end position="962"/>
    </location>
</feature>
<evidence type="ECO:0000256" key="5">
    <source>
        <dbReference type="ARBA" id="ARBA00022692"/>
    </source>
</evidence>
<feature type="domain" description="CBM1" evidence="23">
    <location>
        <begin position="1451"/>
        <end position="1488"/>
    </location>
</feature>
<keyword evidence="6" id="KW-0479">Metal-binding</keyword>
<comment type="catalytic activity">
    <reaction evidence="19 21">
        <text>Ca(2+)(in) + ATP + H2O = Ca(2+)(out) + ADP + phosphate + H(+)</text>
        <dbReference type="Rhea" id="RHEA:18105"/>
        <dbReference type="ChEBI" id="CHEBI:15377"/>
        <dbReference type="ChEBI" id="CHEBI:15378"/>
        <dbReference type="ChEBI" id="CHEBI:29108"/>
        <dbReference type="ChEBI" id="CHEBI:30616"/>
        <dbReference type="ChEBI" id="CHEBI:43474"/>
        <dbReference type="ChEBI" id="CHEBI:456216"/>
        <dbReference type="EC" id="7.2.2.10"/>
    </reaction>
</comment>
<feature type="region of interest" description="Disordered" evidence="22">
    <location>
        <begin position="1"/>
        <end position="26"/>
    </location>
</feature>
<feature type="region of interest" description="Disordered" evidence="22">
    <location>
        <begin position="504"/>
        <end position="528"/>
    </location>
</feature>
<dbReference type="Pfam" id="PF13246">
    <property type="entry name" value="Cation_ATPase"/>
    <property type="match status" value="1"/>
</dbReference>
<evidence type="ECO:0000256" key="4">
    <source>
        <dbReference type="ARBA" id="ARBA00022568"/>
    </source>
</evidence>
<protein>
    <recommendedName>
        <fullName evidence="21">Calcium-transporting ATPase</fullName>
        <ecNumber evidence="21">7.2.2.10</ecNumber>
    </recommendedName>
</protein>
<evidence type="ECO:0000256" key="7">
    <source>
        <dbReference type="ARBA" id="ARBA00022729"/>
    </source>
</evidence>
<name>A0A9P6LI93_9PEZI</name>
<keyword evidence="16" id="KW-0503">Monooxygenase</keyword>
<keyword evidence="10 21" id="KW-0067">ATP-binding</keyword>
<dbReference type="SUPFAM" id="SSF56784">
    <property type="entry name" value="HAD-like"/>
    <property type="match status" value="1"/>
</dbReference>
<dbReference type="FunFam" id="3.40.50.1000:FF:000018">
    <property type="entry name" value="Calcium-transporting ATPase"/>
    <property type="match status" value="1"/>
</dbReference>
<dbReference type="Gene3D" id="1.20.1110.10">
    <property type="entry name" value="Calcium-transporting ATPase, transmembrane domain"/>
    <property type="match status" value="1"/>
</dbReference>
<feature type="transmembrane region" description="Helical" evidence="21">
    <location>
        <begin position="206"/>
        <end position="228"/>
    </location>
</feature>
<keyword evidence="7" id="KW-0732">Signal</keyword>
<dbReference type="Proteomes" id="UP000781932">
    <property type="component" value="Unassembled WGS sequence"/>
</dbReference>
<dbReference type="SFLD" id="SFLDG00002">
    <property type="entry name" value="C1.7:_P-type_atpase_like"/>
    <property type="match status" value="1"/>
</dbReference>
<comment type="function">
    <text evidence="21">Catalyzes the hydrolysis of ATP coupled with the transport of calcium.</text>
</comment>
<organism evidence="24 25">
    <name type="scientific">Colletotrichum karsti</name>
    <dbReference type="NCBI Taxonomy" id="1095194"/>
    <lineage>
        <taxon>Eukaryota</taxon>
        <taxon>Fungi</taxon>
        <taxon>Dikarya</taxon>
        <taxon>Ascomycota</taxon>
        <taxon>Pezizomycotina</taxon>
        <taxon>Sordariomycetes</taxon>
        <taxon>Hypocreomycetidae</taxon>
        <taxon>Glomerellales</taxon>
        <taxon>Glomerellaceae</taxon>
        <taxon>Colletotrichum</taxon>
        <taxon>Colletotrichum boninense species complex</taxon>
    </lineage>
</organism>
<evidence type="ECO:0000256" key="10">
    <source>
        <dbReference type="ARBA" id="ARBA00022840"/>
    </source>
</evidence>
<evidence type="ECO:0000256" key="14">
    <source>
        <dbReference type="ARBA" id="ARBA00023002"/>
    </source>
</evidence>
<keyword evidence="13 21" id="KW-1133">Transmembrane helix</keyword>
<dbReference type="GO" id="GO:0030248">
    <property type="term" value="F:cellulose binding"/>
    <property type="evidence" value="ECO:0007669"/>
    <property type="project" value="InterPro"/>
</dbReference>
<feature type="transmembrane region" description="Helical" evidence="21">
    <location>
        <begin position="168"/>
        <end position="194"/>
    </location>
</feature>
<dbReference type="Pfam" id="PF00122">
    <property type="entry name" value="E1-E2_ATPase"/>
    <property type="match status" value="1"/>
</dbReference>
<evidence type="ECO:0000256" key="8">
    <source>
        <dbReference type="ARBA" id="ARBA00022741"/>
    </source>
</evidence>
<evidence type="ECO:0000256" key="9">
    <source>
        <dbReference type="ARBA" id="ARBA00022837"/>
    </source>
</evidence>
<dbReference type="InterPro" id="IPR035971">
    <property type="entry name" value="CBD_sf"/>
</dbReference>
<dbReference type="Gene3D" id="2.70.150.10">
    <property type="entry name" value="Calcium-transporting ATPase, cytoplasmic transduction domain A"/>
    <property type="match status" value="1"/>
</dbReference>
<dbReference type="Gene3D" id="2.70.50.70">
    <property type="match status" value="1"/>
</dbReference>
<dbReference type="SMART" id="SM00236">
    <property type="entry name" value="fCBD"/>
    <property type="match status" value="1"/>
</dbReference>
<dbReference type="PROSITE" id="PS51164">
    <property type="entry name" value="CBM1_2"/>
    <property type="match status" value="1"/>
</dbReference>
<evidence type="ECO:0000256" key="22">
    <source>
        <dbReference type="SAM" id="MobiDB-lite"/>
    </source>
</evidence>
<dbReference type="PROSITE" id="PS00154">
    <property type="entry name" value="ATPASE_E1_E2"/>
    <property type="match status" value="1"/>
</dbReference>
<dbReference type="Pfam" id="PF03443">
    <property type="entry name" value="AA9"/>
    <property type="match status" value="1"/>
</dbReference>
<evidence type="ECO:0000256" key="3">
    <source>
        <dbReference type="ARBA" id="ARBA00022554"/>
    </source>
</evidence>
<keyword evidence="11" id="KW-0460">Magnesium</keyword>
<sequence>MADDITAVPRQQDSGPAGSSSYDDHLNHKLAETEQKLDLRDDSNIQNNKFAFTPTQLHKLVTARSLSALRAFGGLPGLAIGLRTDTSAGLSVDETSLDGTISFNEAVAAGEAHRSAEITPLPPTSTHEHGFKIDLDLGQHEAQGFTDRKRIFGENRLPRRKQKSFLRLAWIAFNDKLMFLLTLSATISLALGIYETVDAPPGEPNIQWVDGVTVVVAILVIVFASAATDWQKNHRFAKLNERKEQRDVKVIRSGKTQNISVYEVLVGDIMHIETGDVVAVDGVLVRGSGIQVDESTISGESGLVHKSVPSDSDVRNKTVHRSSATDPFILSGTTVSGGVGEYLVTSVGTNSTYGRTLMSLREDVEETPLQQKLGKLAKQLITFGAIAGIIFFLILFIRFLVGLSNMTASPSEKAETFFKLLILAVTVVVITVPEGLALAVTLALAFATTRMLKDKNLVRLIRSCEIMGNATCICSDKTGTLTQNSMTVVAGRIGISDRFGDAPKAATPVEDADKGTISDSGASDDNPRGLLESLAEDVRILMKNSVSINSTAFESDDPKGPEFVGTSTETALLRFGREFLALGPLNEERDNNPTVEMLPFDASRKWMAVITKLSENKYRLLVKGAAEVVFDQCSSIIKDPKTGLAVHAMKTETQEDIRSTIRHYAGQMLRPIVIAYKDIDASEAFENPDDPDSVKFEKNFRDMTFIGVFGIRDPLRPEVLDSVRQCQEAGVFVRMVTGDNFLTAKAIAKECGIYGAGGLAMDGPTFRKLTPAQLDLVIPRLQVLARSSPEDKLLLVTHLKGMGETVAVTGDGTNDALALKAADVGFAMGIQGTEVSKEAASIILLDDNFASIVKALVWGRTVNIAVKKFLQFQFTINITAGTLTVVSELVGDSIFTIVQLLWINLIMDIFASLGLATDYPSHDFVRQRPEPRNAPIVTITMWKMILCQAVYQLAVMFTLHYAGDALWNDDTKSLQTMIFNVYVFMQFFNQHNCRRVDNRLNIWYQGVLRNPWFIGVQCATLAGQMIIIWKGGQAFDTRPLNGPQWGWSMLFGVLVIPLGALIRQIPDEWVYAFFQAIKRAAGRTVLGLSKLLPSKWRKKAEEEVEDMGAAQSWVLQTGAALLRPMNYEWGSTTPPPGSRLAGRVSSIPAAQREALARAAKAGTGDNEIDVPQLIENTRLRSVELTVFHGSQCARLPPSNSPVTNVGGSDIRCNVGGANGVGAKCPVKAGGTVTVEMHAQPGDRNCKNEAIGGSHYGPVIVYLSKVDNAASADGSAGWFKIFENGWSAKAGAGSGDDDNWGVKDLNACCGKMDVPISKDLADGDYLLRAEAIALHTAGSSGGAQFYMTCYQISIQGGTGTAKPLTSSFPGLYKASDPGILVNIHSKLSGYVVPGGAVASIGTTKTAGQGCSGGCASTCDASKGPVGTAIPVTGGGGGSGGGTSPGTGSPPSCTVPKYQQCGGQGWTGCTSCASGSTCQGVSAPYYYQCA</sequence>
<dbReference type="InterPro" id="IPR006408">
    <property type="entry name" value="P-type_ATPase_IIB"/>
</dbReference>
<dbReference type="SUPFAM" id="SSF81665">
    <property type="entry name" value="Calcium ATPase, transmembrane domain M"/>
    <property type="match status" value="1"/>
</dbReference>
<evidence type="ECO:0000256" key="17">
    <source>
        <dbReference type="ARBA" id="ARBA00023065"/>
    </source>
</evidence>
<comment type="caution">
    <text evidence="24">The sequence shown here is derived from an EMBL/GenBank/DDBJ whole genome shotgun (WGS) entry which is preliminary data.</text>
</comment>
<dbReference type="NCBIfam" id="TIGR01494">
    <property type="entry name" value="ATPase_P-type"/>
    <property type="match status" value="2"/>
</dbReference>
<evidence type="ECO:0000256" key="16">
    <source>
        <dbReference type="ARBA" id="ARBA00023033"/>
    </source>
</evidence>
<evidence type="ECO:0000256" key="18">
    <source>
        <dbReference type="ARBA" id="ARBA00023136"/>
    </source>
</evidence>
<dbReference type="GO" id="GO:0005886">
    <property type="term" value="C:plasma membrane"/>
    <property type="evidence" value="ECO:0007669"/>
    <property type="project" value="TreeGrafter"/>
</dbReference>
<dbReference type="FunFam" id="2.70.150.10:FF:000028">
    <property type="entry name" value="Calcium-transporting ATPase"/>
    <property type="match status" value="1"/>
</dbReference>
<evidence type="ECO:0000256" key="1">
    <source>
        <dbReference type="ARBA" id="ARBA00004128"/>
    </source>
</evidence>
<dbReference type="InterPro" id="IPR044492">
    <property type="entry name" value="P_typ_ATPase_HD_dom"/>
</dbReference>
<keyword evidence="3" id="KW-0926">Vacuole</keyword>
<evidence type="ECO:0000313" key="24">
    <source>
        <dbReference type="EMBL" id="KAF9873362.1"/>
    </source>
</evidence>
<reference evidence="24" key="1">
    <citation type="submission" date="2020-03" db="EMBL/GenBank/DDBJ databases">
        <authorList>
            <person name="He L."/>
        </authorList>
    </citation>
    <scope>NUCLEOTIDE SEQUENCE</scope>
    <source>
        <strain evidence="24">CkLH20</strain>
    </source>
</reference>
<comment type="function">
    <text evidence="20">This magnesium-dependent enzyme catalyzes the hydrolysis of ATP coupled with the transport of calcium. Transports the calcium to the vacuole and participates in the control of the cytosolic free calcium.</text>
</comment>
<feature type="transmembrane region" description="Helical" evidence="21">
    <location>
        <begin position="893"/>
        <end position="915"/>
    </location>
</feature>
<comment type="subcellular location">
    <subcellularLocation>
        <location evidence="21">Membrane</location>
        <topology evidence="21">Multi-pass membrane protein</topology>
    </subcellularLocation>
    <subcellularLocation>
        <location evidence="1">Vacuole membrane</location>
        <topology evidence="1">Multi-pass membrane protein</topology>
    </subcellularLocation>
</comment>
<reference evidence="24" key="2">
    <citation type="submission" date="2020-11" db="EMBL/GenBank/DDBJ databases">
        <title>Whole genome sequencing of Colletotrichum sp.</title>
        <authorList>
            <person name="Li H."/>
        </authorList>
    </citation>
    <scope>NUCLEOTIDE SEQUENCE</scope>
    <source>
        <strain evidence="24">CkLH20</strain>
    </source>
</reference>
<dbReference type="InterPro" id="IPR001757">
    <property type="entry name" value="P_typ_ATPase"/>
</dbReference>
<dbReference type="Gene3D" id="3.40.1110.10">
    <property type="entry name" value="Calcium-transporting ATPase, cytoplasmic domain N"/>
    <property type="match status" value="1"/>
</dbReference>
<dbReference type="GO" id="GO:0004497">
    <property type="term" value="F:monooxygenase activity"/>
    <property type="evidence" value="ECO:0007669"/>
    <property type="project" value="UniProtKB-KW"/>
</dbReference>
<feature type="transmembrane region" description="Helical" evidence="21">
    <location>
        <begin position="1044"/>
        <end position="1062"/>
    </location>
</feature>
<dbReference type="GO" id="GO:0005774">
    <property type="term" value="C:vacuolar membrane"/>
    <property type="evidence" value="ECO:0007669"/>
    <property type="project" value="UniProtKB-SubCell"/>
</dbReference>
<proteinExistence type="inferred from homology"/>
<dbReference type="RefSeq" id="XP_038742823.1">
    <property type="nucleotide sequence ID" value="XM_038891890.1"/>
</dbReference>
<keyword evidence="14" id="KW-0560">Oxidoreductase</keyword>
<gene>
    <name evidence="24" type="ORF">CkaCkLH20_09175</name>
</gene>
<feature type="transmembrane region" description="Helical" evidence="21">
    <location>
        <begin position="421"/>
        <end position="447"/>
    </location>
</feature>
<dbReference type="GO" id="GO:0046872">
    <property type="term" value="F:metal ion binding"/>
    <property type="evidence" value="ECO:0007669"/>
    <property type="project" value="UniProtKB-KW"/>
</dbReference>
<dbReference type="InterPro" id="IPR008250">
    <property type="entry name" value="ATPase_P-typ_transduc_dom_A_sf"/>
</dbReference>
<keyword evidence="4 21" id="KW-0109">Calcium transport</keyword>
<dbReference type="InterPro" id="IPR023298">
    <property type="entry name" value="ATPase_P-typ_TM_dom_sf"/>
</dbReference>
<feature type="compositionally biased region" description="Polar residues" evidence="22">
    <location>
        <begin position="9"/>
        <end position="21"/>
    </location>
</feature>
<evidence type="ECO:0000259" key="23">
    <source>
        <dbReference type="PROSITE" id="PS51164"/>
    </source>
</evidence>
<feature type="transmembrane region" description="Helical" evidence="21">
    <location>
        <begin position="974"/>
        <end position="991"/>
    </location>
</feature>
<evidence type="ECO:0000256" key="20">
    <source>
        <dbReference type="ARBA" id="ARBA00059328"/>
    </source>
</evidence>
<dbReference type="GO" id="GO:0005524">
    <property type="term" value="F:ATP binding"/>
    <property type="evidence" value="ECO:0007669"/>
    <property type="project" value="UniProtKB-KW"/>
</dbReference>
<dbReference type="GO" id="GO:0006874">
    <property type="term" value="P:intracellular calcium ion homeostasis"/>
    <property type="evidence" value="ECO:0007669"/>
    <property type="project" value="UniProtKB-ARBA"/>
</dbReference>
<keyword evidence="25" id="KW-1185">Reference proteome</keyword>
<dbReference type="SUPFAM" id="SSF81653">
    <property type="entry name" value="Calcium ATPase, transduction domain A"/>
    <property type="match status" value="1"/>
</dbReference>
<dbReference type="GO" id="GO:0005388">
    <property type="term" value="F:P-type calcium transporter activity"/>
    <property type="evidence" value="ECO:0007669"/>
    <property type="project" value="UniProtKB-EC"/>
</dbReference>
<keyword evidence="8 21" id="KW-0547">Nucleotide-binding</keyword>
<dbReference type="GO" id="GO:0016887">
    <property type="term" value="F:ATP hydrolysis activity"/>
    <property type="evidence" value="ECO:0007669"/>
    <property type="project" value="InterPro"/>
</dbReference>
<evidence type="ECO:0000256" key="2">
    <source>
        <dbReference type="ARBA" id="ARBA00022448"/>
    </source>
</evidence>
<dbReference type="SUPFAM" id="SSF81660">
    <property type="entry name" value="Metal cation-transporting ATPase, ATP-binding domain N"/>
    <property type="match status" value="1"/>
</dbReference>
<dbReference type="InterPro" id="IPR023214">
    <property type="entry name" value="HAD_sf"/>
</dbReference>
<dbReference type="EC" id="7.2.2.10" evidence="21"/>
<evidence type="ECO:0000256" key="11">
    <source>
        <dbReference type="ARBA" id="ARBA00022842"/>
    </source>
</evidence>
<keyword evidence="12" id="KW-1278">Translocase</keyword>
<dbReference type="InterPro" id="IPR023299">
    <property type="entry name" value="ATPase_P-typ_cyto_dom_N"/>
</dbReference>
<dbReference type="SUPFAM" id="SSF57180">
    <property type="entry name" value="Cellulose-binding domain"/>
    <property type="match status" value="1"/>
</dbReference>
<dbReference type="GO" id="GO:0005975">
    <property type="term" value="P:carbohydrate metabolic process"/>
    <property type="evidence" value="ECO:0007669"/>
    <property type="project" value="InterPro"/>
</dbReference>
<evidence type="ECO:0000256" key="15">
    <source>
        <dbReference type="ARBA" id="ARBA00023008"/>
    </source>
</evidence>
<dbReference type="CDD" id="cd21175">
    <property type="entry name" value="LPMO_AA9"/>
    <property type="match status" value="1"/>
</dbReference>
<dbReference type="PANTHER" id="PTHR24093">
    <property type="entry name" value="CATION TRANSPORTING ATPASE"/>
    <property type="match status" value="1"/>
</dbReference>
<keyword evidence="18 21" id="KW-0472">Membrane</keyword>
<dbReference type="GO" id="GO:0005576">
    <property type="term" value="C:extracellular region"/>
    <property type="evidence" value="ECO:0007669"/>
    <property type="project" value="InterPro"/>
</dbReference>
<dbReference type="NCBIfam" id="TIGR01517">
    <property type="entry name" value="ATPase-IIB_Ca"/>
    <property type="match status" value="1"/>
</dbReference>
<dbReference type="InterPro" id="IPR018303">
    <property type="entry name" value="ATPase_P-typ_P_site"/>
</dbReference>
<dbReference type="InterPro" id="IPR059000">
    <property type="entry name" value="ATPase_P-type_domA"/>
</dbReference>
<dbReference type="PRINTS" id="PR00120">
    <property type="entry name" value="HATPASE"/>
</dbReference>
<feature type="transmembrane region" description="Helical" evidence="21">
    <location>
        <begin position="1012"/>
        <end position="1032"/>
    </location>
</feature>
<feature type="transmembrane region" description="Helical" evidence="21">
    <location>
        <begin position="380"/>
        <end position="401"/>
    </location>
</feature>
<dbReference type="GeneID" id="62164964"/>
<keyword evidence="5 21" id="KW-0812">Transmembrane</keyword>
<dbReference type="Pfam" id="PF00734">
    <property type="entry name" value="CBM_1"/>
    <property type="match status" value="1"/>
</dbReference>
<keyword evidence="17 21" id="KW-0406">Ion transport</keyword>
<keyword evidence="2 21" id="KW-0813">Transport</keyword>
<dbReference type="OrthoDB" id="3352408at2759"/>
<evidence type="ECO:0000256" key="21">
    <source>
        <dbReference type="RuleBase" id="RU361146"/>
    </source>
</evidence>
<keyword evidence="15" id="KW-0186">Copper</keyword>
<dbReference type="InterPro" id="IPR004014">
    <property type="entry name" value="ATPase_P-typ_cation-transptr_N"/>
</dbReference>
<dbReference type="Pfam" id="PF00690">
    <property type="entry name" value="Cation_ATPase_N"/>
    <property type="match status" value="1"/>
</dbReference>
<dbReference type="InterPro" id="IPR000254">
    <property type="entry name" value="CBD"/>
</dbReference>
<dbReference type="PRINTS" id="PR00119">
    <property type="entry name" value="CATATPASE"/>
</dbReference>
<evidence type="ECO:0000256" key="12">
    <source>
        <dbReference type="ARBA" id="ARBA00022967"/>
    </source>
</evidence>
<dbReference type="InterPro" id="IPR005103">
    <property type="entry name" value="AA9_LPMO"/>
</dbReference>